<accession>A0A9W9I208</accession>
<feature type="region of interest" description="Disordered" evidence="1">
    <location>
        <begin position="55"/>
        <end position="134"/>
    </location>
</feature>
<proteinExistence type="predicted"/>
<dbReference type="EMBL" id="JAPQKO010000005">
    <property type="protein sequence ID" value="KAJ5161355.1"/>
    <property type="molecule type" value="Genomic_DNA"/>
</dbReference>
<organism evidence="2 3">
    <name type="scientific">Penicillium capsulatum</name>
    <dbReference type="NCBI Taxonomy" id="69766"/>
    <lineage>
        <taxon>Eukaryota</taxon>
        <taxon>Fungi</taxon>
        <taxon>Dikarya</taxon>
        <taxon>Ascomycota</taxon>
        <taxon>Pezizomycotina</taxon>
        <taxon>Eurotiomycetes</taxon>
        <taxon>Eurotiomycetidae</taxon>
        <taxon>Eurotiales</taxon>
        <taxon>Aspergillaceae</taxon>
        <taxon>Penicillium</taxon>
    </lineage>
</organism>
<gene>
    <name evidence="2" type="ORF">N7492_006747</name>
</gene>
<feature type="compositionally biased region" description="Basic and acidic residues" evidence="1">
    <location>
        <begin position="15"/>
        <end position="33"/>
    </location>
</feature>
<evidence type="ECO:0000256" key="1">
    <source>
        <dbReference type="SAM" id="MobiDB-lite"/>
    </source>
</evidence>
<dbReference type="OrthoDB" id="5949865at2759"/>
<reference evidence="2" key="1">
    <citation type="submission" date="2022-11" db="EMBL/GenBank/DDBJ databases">
        <authorList>
            <person name="Petersen C."/>
        </authorList>
    </citation>
    <scope>NUCLEOTIDE SEQUENCE</scope>
    <source>
        <strain evidence="2">IBT 21917</strain>
    </source>
</reference>
<sequence length="134" mass="15082">MRSAAKESGSLPLSENEKRHFSTYEKRPPEDLLGRQSKKMRTYFDSGDFALSAAHRVTNNGSIQTGRDHPHRDSISNPFAPVPSTSNASKDANVDLYREKDVSPERRSLLCHEAHAEHKNSTSKEEQGEDYSTH</sequence>
<feature type="region of interest" description="Disordered" evidence="1">
    <location>
        <begin position="1"/>
        <end position="37"/>
    </location>
</feature>
<comment type="caution">
    <text evidence="2">The sequence shown here is derived from an EMBL/GenBank/DDBJ whole genome shotgun (WGS) entry which is preliminary data.</text>
</comment>
<name>A0A9W9I208_9EURO</name>
<reference evidence="2" key="2">
    <citation type="journal article" date="2023" name="IMA Fungus">
        <title>Comparative genomic study of the Penicillium genus elucidates a diverse pangenome and 15 lateral gene transfer events.</title>
        <authorList>
            <person name="Petersen C."/>
            <person name="Sorensen T."/>
            <person name="Nielsen M.R."/>
            <person name="Sondergaard T.E."/>
            <person name="Sorensen J.L."/>
            <person name="Fitzpatrick D.A."/>
            <person name="Frisvad J.C."/>
            <person name="Nielsen K.L."/>
        </authorList>
    </citation>
    <scope>NUCLEOTIDE SEQUENCE</scope>
    <source>
        <strain evidence="2">IBT 21917</strain>
    </source>
</reference>
<dbReference type="AlphaFoldDB" id="A0A9W9I208"/>
<feature type="compositionally biased region" description="Basic and acidic residues" evidence="1">
    <location>
        <begin position="92"/>
        <end position="134"/>
    </location>
</feature>
<dbReference type="Proteomes" id="UP001146351">
    <property type="component" value="Unassembled WGS sequence"/>
</dbReference>
<evidence type="ECO:0000313" key="3">
    <source>
        <dbReference type="Proteomes" id="UP001146351"/>
    </source>
</evidence>
<evidence type="ECO:0008006" key="4">
    <source>
        <dbReference type="Google" id="ProtNLM"/>
    </source>
</evidence>
<evidence type="ECO:0000313" key="2">
    <source>
        <dbReference type="EMBL" id="KAJ5161355.1"/>
    </source>
</evidence>
<keyword evidence="3" id="KW-1185">Reference proteome</keyword>
<protein>
    <recommendedName>
        <fullName evidence="4">mRNA stability protein</fullName>
    </recommendedName>
</protein>